<dbReference type="EMBL" id="BLLF01005163">
    <property type="protein sequence ID" value="GFH30821.1"/>
    <property type="molecule type" value="Genomic_DNA"/>
</dbReference>
<feature type="region of interest" description="Disordered" evidence="1">
    <location>
        <begin position="89"/>
        <end position="171"/>
    </location>
</feature>
<evidence type="ECO:0000256" key="1">
    <source>
        <dbReference type="SAM" id="MobiDB-lite"/>
    </source>
</evidence>
<keyword evidence="3" id="KW-1185">Reference proteome</keyword>
<feature type="compositionally biased region" description="Low complexity" evidence="1">
    <location>
        <begin position="23"/>
        <end position="33"/>
    </location>
</feature>
<organism evidence="2 3">
    <name type="scientific">Haematococcus lacustris</name>
    <name type="common">Green alga</name>
    <name type="synonym">Haematococcus pluvialis</name>
    <dbReference type="NCBI Taxonomy" id="44745"/>
    <lineage>
        <taxon>Eukaryota</taxon>
        <taxon>Viridiplantae</taxon>
        <taxon>Chlorophyta</taxon>
        <taxon>core chlorophytes</taxon>
        <taxon>Chlorophyceae</taxon>
        <taxon>CS clade</taxon>
        <taxon>Chlamydomonadales</taxon>
        <taxon>Haematococcaceae</taxon>
        <taxon>Haematococcus</taxon>
    </lineage>
</organism>
<dbReference type="Proteomes" id="UP000485058">
    <property type="component" value="Unassembled WGS sequence"/>
</dbReference>
<proteinExistence type="predicted"/>
<feature type="compositionally biased region" description="Pro residues" evidence="1">
    <location>
        <begin position="102"/>
        <end position="111"/>
    </location>
</feature>
<name>A0A6A0AEW4_HAELA</name>
<sequence length="171" mass="18164">EINELRREIRSLRGRAGGTGPTMPGLAGASMGPGASGAAGGRLGGPVAGPHAHDMTEGLRKELDMQRELISRMRDDANAKQARIRQLEAMAAPRPMSRDRLPPMPAQPPPYAAEYASDEDPHPSAYEPDLQGEQPNYEAGVDTHQEPESAEQMTEQATDEAVPGDGEAGMA</sequence>
<gene>
    <name evidence="2" type="ORF">HaLaN_29743</name>
</gene>
<feature type="non-terminal residue" evidence="2">
    <location>
        <position position="1"/>
    </location>
</feature>
<feature type="compositionally biased region" description="Gly residues" evidence="1">
    <location>
        <begin position="34"/>
        <end position="47"/>
    </location>
</feature>
<evidence type="ECO:0000313" key="2">
    <source>
        <dbReference type="EMBL" id="GFH30821.1"/>
    </source>
</evidence>
<dbReference type="AlphaFoldDB" id="A0A6A0AEW4"/>
<feature type="compositionally biased region" description="Basic and acidic residues" evidence="1">
    <location>
        <begin position="1"/>
        <end position="11"/>
    </location>
</feature>
<accession>A0A6A0AEW4</accession>
<protein>
    <submittedName>
        <fullName evidence="2">Uncharacterized protein</fullName>
    </submittedName>
</protein>
<reference evidence="2 3" key="1">
    <citation type="submission" date="2020-02" db="EMBL/GenBank/DDBJ databases">
        <title>Draft genome sequence of Haematococcus lacustris strain NIES-144.</title>
        <authorList>
            <person name="Morimoto D."/>
            <person name="Nakagawa S."/>
            <person name="Yoshida T."/>
            <person name="Sawayama S."/>
        </authorList>
    </citation>
    <scope>NUCLEOTIDE SEQUENCE [LARGE SCALE GENOMIC DNA]</scope>
    <source>
        <strain evidence="2 3">NIES-144</strain>
    </source>
</reference>
<comment type="caution">
    <text evidence="2">The sequence shown here is derived from an EMBL/GenBank/DDBJ whole genome shotgun (WGS) entry which is preliminary data.</text>
</comment>
<feature type="region of interest" description="Disordered" evidence="1">
    <location>
        <begin position="1"/>
        <end position="56"/>
    </location>
</feature>
<evidence type="ECO:0000313" key="3">
    <source>
        <dbReference type="Proteomes" id="UP000485058"/>
    </source>
</evidence>